<keyword evidence="3" id="KW-1185">Reference proteome</keyword>
<proteinExistence type="predicted"/>
<organism evidence="2 3">
    <name type="scientific">Imshaugia aleurites</name>
    <dbReference type="NCBI Taxonomy" id="172621"/>
    <lineage>
        <taxon>Eukaryota</taxon>
        <taxon>Fungi</taxon>
        <taxon>Dikarya</taxon>
        <taxon>Ascomycota</taxon>
        <taxon>Pezizomycotina</taxon>
        <taxon>Lecanoromycetes</taxon>
        <taxon>OSLEUM clade</taxon>
        <taxon>Lecanoromycetidae</taxon>
        <taxon>Lecanorales</taxon>
        <taxon>Lecanorineae</taxon>
        <taxon>Parmeliaceae</taxon>
        <taxon>Imshaugia</taxon>
    </lineage>
</organism>
<accession>A0A8H3FWL9</accession>
<feature type="region of interest" description="Disordered" evidence="1">
    <location>
        <begin position="13"/>
        <end position="138"/>
    </location>
</feature>
<feature type="region of interest" description="Disordered" evidence="1">
    <location>
        <begin position="164"/>
        <end position="207"/>
    </location>
</feature>
<feature type="compositionally biased region" description="Basic and acidic residues" evidence="1">
    <location>
        <begin position="108"/>
        <end position="120"/>
    </location>
</feature>
<evidence type="ECO:0000313" key="2">
    <source>
        <dbReference type="EMBL" id="CAF9929053.1"/>
    </source>
</evidence>
<reference evidence="2" key="1">
    <citation type="submission" date="2021-03" db="EMBL/GenBank/DDBJ databases">
        <authorList>
            <person name="Tagirdzhanova G."/>
        </authorList>
    </citation>
    <scope>NUCLEOTIDE SEQUENCE</scope>
</reference>
<name>A0A8H3FWL9_9LECA</name>
<feature type="compositionally biased region" description="Basic and acidic residues" evidence="1">
    <location>
        <begin position="182"/>
        <end position="200"/>
    </location>
</feature>
<feature type="compositionally biased region" description="Basic and acidic residues" evidence="1">
    <location>
        <begin position="56"/>
        <end position="78"/>
    </location>
</feature>
<dbReference type="OrthoDB" id="10525796at2759"/>
<dbReference type="EMBL" id="CAJPDT010000052">
    <property type="protein sequence ID" value="CAF9929053.1"/>
    <property type="molecule type" value="Genomic_DNA"/>
</dbReference>
<evidence type="ECO:0000256" key="1">
    <source>
        <dbReference type="SAM" id="MobiDB-lite"/>
    </source>
</evidence>
<sequence length="207" mass="22585">MPPLPDLAKKLGSLADRVESGASGAEQKTVDMKSEEDIAYQEDKDGAEHSSLGETVKLKAPDTHAERVESLFGEREEVQAEQEENREDRSSKKHSEIDPRINHLPRTRGFEESKPSHSDDSASSASRVEGRCKDLSATGDQLGAIVTIGRPNKAAARYSDFELGSDDVRSKGPSISAPGPRIYDKDIPLESIESSDHEEAGQWELGD</sequence>
<evidence type="ECO:0000313" key="3">
    <source>
        <dbReference type="Proteomes" id="UP000664534"/>
    </source>
</evidence>
<comment type="caution">
    <text evidence="2">The sequence shown here is derived from an EMBL/GenBank/DDBJ whole genome shotgun (WGS) entry which is preliminary data.</text>
</comment>
<protein>
    <submittedName>
        <fullName evidence="2">Uncharacterized protein</fullName>
    </submittedName>
</protein>
<dbReference type="Proteomes" id="UP000664534">
    <property type="component" value="Unassembled WGS sequence"/>
</dbReference>
<dbReference type="AlphaFoldDB" id="A0A8H3FWL9"/>
<feature type="compositionally biased region" description="Basic and acidic residues" evidence="1">
    <location>
        <begin position="28"/>
        <end position="48"/>
    </location>
</feature>
<feature type="compositionally biased region" description="Basic and acidic residues" evidence="1">
    <location>
        <begin position="86"/>
        <end position="101"/>
    </location>
</feature>
<gene>
    <name evidence="2" type="ORF">IMSHALPRED_007802</name>
</gene>